<evidence type="ECO:0008006" key="4">
    <source>
        <dbReference type="Google" id="ProtNLM"/>
    </source>
</evidence>
<organism evidence="2 3">
    <name type="scientific">Izhakiella australiensis</name>
    <dbReference type="NCBI Taxonomy" id="1926881"/>
    <lineage>
        <taxon>Bacteria</taxon>
        <taxon>Pseudomonadati</taxon>
        <taxon>Pseudomonadota</taxon>
        <taxon>Gammaproteobacteria</taxon>
        <taxon>Enterobacterales</taxon>
        <taxon>Erwiniaceae</taxon>
        <taxon>Izhakiella</taxon>
    </lineage>
</organism>
<evidence type="ECO:0000256" key="1">
    <source>
        <dbReference type="SAM" id="Phobius"/>
    </source>
</evidence>
<dbReference type="STRING" id="1926881.BTJ39_17855"/>
<protein>
    <recommendedName>
        <fullName evidence="4">DUF1158 domain-containing protein</fullName>
    </recommendedName>
</protein>
<reference evidence="2 3" key="1">
    <citation type="submission" date="2016-12" db="EMBL/GenBank/DDBJ databases">
        <title>Izhakiella australiana sp. nov. of genus Izhakiella isolated from Australian desert.</title>
        <authorList>
            <person name="Ji M."/>
        </authorList>
    </citation>
    <scope>NUCLEOTIDE SEQUENCE [LARGE SCALE GENOMIC DNA]</scope>
    <source>
        <strain evidence="2 3">D4N98</strain>
    </source>
</reference>
<keyword evidence="3" id="KW-1185">Reference proteome</keyword>
<evidence type="ECO:0000313" key="3">
    <source>
        <dbReference type="Proteomes" id="UP000190667"/>
    </source>
</evidence>
<keyword evidence="1" id="KW-0472">Membrane</keyword>
<feature type="transmembrane region" description="Helical" evidence="1">
    <location>
        <begin position="50"/>
        <end position="74"/>
    </location>
</feature>
<dbReference type="Proteomes" id="UP000190667">
    <property type="component" value="Unassembled WGS sequence"/>
</dbReference>
<gene>
    <name evidence="2" type="ORF">BTJ39_17855</name>
</gene>
<evidence type="ECO:0000313" key="2">
    <source>
        <dbReference type="EMBL" id="OON38524.1"/>
    </source>
</evidence>
<dbReference type="RefSeq" id="WP_078004046.1">
    <property type="nucleotide sequence ID" value="NZ_MRUL01000015.1"/>
</dbReference>
<dbReference type="Pfam" id="PF06643">
    <property type="entry name" value="DUF1158"/>
    <property type="match status" value="1"/>
</dbReference>
<accession>A0A1S8YHK4</accession>
<dbReference type="OrthoDB" id="6540193at2"/>
<keyword evidence="1" id="KW-1133">Transmembrane helix</keyword>
<proteinExistence type="predicted"/>
<dbReference type="EMBL" id="MRUL01000015">
    <property type="protein sequence ID" value="OON38524.1"/>
    <property type="molecule type" value="Genomic_DNA"/>
</dbReference>
<dbReference type="AlphaFoldDB" id="A0A1S8YHK4"/>
<keyword evidence="1" id="KW-0812">Transmembrane</keyword>
<sequence length="80" mass="9553">MKTPFELFLMPMSTLLLGMLSALLLPAPQFGLQLTRQLVTWFHLNDINQLYTLVFCLWFLLLGAAEYFLIRFIWRRFLRV</sequence>
<name>A0A1S8YHK4_9GAMM</name>
<comment type="caution">
    <text evidence="2">The sequence shown here is derived from an EMBL/GenBank/DDBJ whole genome shotgun (WGS) entry which is preliminary data.</text>
</comment>
<dbReference type="InterPro" id="IPR010590">
    <property type="entry name" value="DUF1158"/>
</dbReference>